<dbReference type="EMBL" id="BPVZ01000184">
    <property type="protein sequence ID" value="GKV44642.1"/>
    <property type="molecule type" value="Genomic_DNA"/>
</dbReference>
<accession>A0AAV5M5A8</accession>
<name>A0AAV5M5A8_9ROSI</name>
<gene>
    <name evidence="1" type="ORF">SLEP1_g51804</name>
</gene>
<organism evidence="1 2">
    <name type="scientific">Rubroshorea leprosula</name>
    <dbReference type="NCBI Taxonomy" id="152421"/>
    <lineage>
        <taxon>Eukaryota</taxon>
        <taxon>Viridiplantae</taxon>
        <taxon>Streptophyta</taxon>
        <taxon>Embryophyta</taxon>
        <taxon>Tracheophyta</taxon>
        <taxon>Spermatophyta</taxon>
        <taxon>Magnoliopsida</taxon>
        <taxon>eudicotyledons</taxon>
        <taxon>Gunneridae</taxon>
        <taxon>Pentapetalae</taxon>
        <taxon>rosids</taxon>
        <taxon>malvids</taxon>
        <taxon>Malvales</taxon>
        <taxon>Dipterocarpaceae</taxon>
        <taxon>Rubroshorea</taxon>
    </lineage>
</organism>
<evidence type="ECO:0000313" key="2">
    <source>
        <dbReference type="Proteomes" id="UP001054252"/>
    </source>
</evidence>
<keyword evidence="2" id="KW-1185">Reference proteome</keyword>
<sequence>MNFGAVTVHALFTGTVHRTLFTHRGSTINRDLND</sequence>
<protein>
    <submittedName>
        <fullName evidence="1">Uncharacterized protein</fullName>
    </submittedName>
</protein>
<reference evidence="1 2" key="1">
    <citation type="journal article" date="2021" name="Commun. Biol.">
        <title>The genome of Shorea leprosula (Dipterocarpaceae) highlights the ecological relevance of drought in aseasonal tropical rainforests.</title>
        <authorList>
            <person name="Ng K.K.S."/>
            <person name="Kobayashi M.J."/>
            <person name="Fawcett J.A."/>
            <person name="Hatakeyama M."/>
            <person name="Paape T."/>
            <person name="Ng C.H."/>
            <person name="Ang C.C."/>
            <person name="Tnah L.H."/>
            <person name="Lee C.T."/>
            <person name="Nishiyama T."/>
            <person name="Sese J."/>
            <person name="O'Brien M.J."/>
            <person name="Copetti D."/>
            <person name="Mohd Noor M.I."/>
            <person name="Ong R.C."/>
            <person name="Putra M."/>
            <person name="Sireger I.Z."/>
            <person name="Indrioko S."/>
            <person name="Kosugi Y."/>
            <person name="Izuno A."/>
            <person name="Isagi Y."/>
            <person name="Lee S.L."/>
            <person name="Shimizu K.K."/>
        </authorList>
    </citation>
    <scope>NUCLEOTIDE SEQUENCE [LARGE SCALE GENOMIC DNA]</scope>
    <source>
        <strain evidence="1">214</strain>
    </source>
</reference>
<proteinExistence type="predicted"/>
<evidence type="ECO:0000313" key="1">
    <source>
        <dbReference type="EMBL" id="GKV44642.1"/>
    </source>
</evidence>
<comment type="caution">
    <text evidence="1">The sequence shown here is derived from an EMBL/GenBank/DDBJ whole genome shotgun (WGS) entry which is preliminary data.</text>
</comment>
<dbReference type="AlphaFoldDB" id="A0AAV5M5A8"/>
<dbReference type="Proteomes" id="UP001054252">
    <property type="component" value="Unassembled WGS sequence"/>
</dbReference>